<keyword evidence="2" id="KW-1185">Reference proteome</keyword>
<comment type="caution">
    <text evidence="1">The sequence shown here is derived from an EMBL/GenBank/DDBJ whole genome shotgun (WGS) entry which is preliminary data.</text>
</comment>
<keyword evidence="1" id="KW-0808">Transferase</keyword>
<sequence length="222" mass="23961">MTTTPDPLQTEVAQIALQAAAGHGFALAGGQALMAHGIVQRPTQDVDLFTDRDGAVRSATALVTGALEAAGFQVELQREESDLGDVIEGLDSEIVDLQVSRSTDHVRLSLARFDRNEVPGMMEVGPVLHLADVIGSKVAALATRAEPRDYIDVSAALDRFTREELLELGRASDPALADDEVADAMVRLDRLADDVWQLQYGLTPQACARIRASFADWPREVD</sequence>
<proteinExistence type="predicted"/>
<gene>
    <name evidence="1" type="ORF">F4553_000979</name>
</gene>
<evidence type="ECO:0000313" key="1">
    <source>
        <dbReference type="EMBL" id="MBB5867600.1"/>
    </source>
</evidence>
<dbReference type="RefSeq" id="WP_312875089.1">
    <property type="nucleotide sequence ID" value="NZ_JACHMN010000001.1"/>
</dbReference>
<name>A0A841BLA8_9ACTN</name>
<accession>A0A841BLA8</accession>
<dbReference type="AlphaFoldDB" id="A0A841BLA8"/>
<dbReference type="Gene3D" id="3.30.460.40">
    <property type="match status" value="1"/>
</dbReference>
<dbReference type="EMBL" id="JACHMN010000001">
    <property type="protein sequence ID" value="MBB5867600.1"/>
    <property type="molecule type" value="Genomic_DNA"/>
</dbReference>
<protein>
    <submittedName>
        <fullName evidence="1">Putative nucleotidyltransferase component of viral defense system</fullName>
    </submittedName>
</protein>
<dbReference type="GO" id="GO:0016740">
    <property type="term" value="F:transferase activity"/>
    <property type="evidence" value="ECO:0007669"/>
    <property type="project" value="UniProtKB-KW"/>
</dbReference>
<dbReference type="Pfam" id="PF08843">
    <property type="entry name" value="AbiEii"/>
    <property type="match status" value="1"/>
</dbReference>
<dbReference type="Proteomes" id="UP000587527">
    <property type="component" value="Unassembled WGS sequence"/>
</dbReference>
<evidence type="ECO:0000313" key="2">
    <source>
        <dbReference type="Proteomes" id="UP000587527"/>
    </source>
</evidence>
<organism evidence="1 2">
    <name type="scientific">Allocatelliglobosispora scoriae</name>
    <dbReference type="NCBI Taxonomy" id="643052"/>
    <lineage>
        <taxon>Bacteria</taxon>
        <taxon>Bacillati</taxon>
        <taxon>Actinomycetota</taxon>
        <taxon>Actinomycetes</taxon>
        <taxon>Micromonosporales</taxon>
        <taxon>Micromonosporaceae</taxon>
        <taxon>Allocatelliglobosispora</taxon>
    </lineage>
</organism>
<dbReference type="InterPro" id="IPR014942">
    <property type="entry name" value="AbiEii"/>
</dbReference>
<reference evidence="1 2" key="1">
    <citation type="submission" date="2020-08" db="EMBL/GenBank/DDBJ databases">
        <title>Sequencing the genomes of 1000 actinobacteria strains.</title>
        <authorList>
            <person name="Klenk H.-P."/>
        </authorList>
    </citation>
    <scope>NUCLEOTIDE SEQUENCE [LARGE SCALE GENOMIC DNA]</scope>
    <source>
        <strain evidence="1 2">DSM 45362</strain>
    </source>
</reference>